<dbReference type="PANTHER" id="PTHR33217">
    <property type="entry name" value="TRANSPOSASE FOR INSERTION SEQUENCE ELEMENT IS1081"/>
    <property type="match status" value="1"/>
</dbReference>
<evidence type="ECO:0000256" key="3">
    <source>
        <dbReference type="ARBA" id="ARBA00022578"/>
    </source>
</evidence>
<keyword evidence="6" id="KW-0814">Transposable element</keyword>
<dbReference type="GO" id="GO:0004803">
    <property type="term" value="F:transposase activity"/>
    <property type="evidence" value="ECO:0007669"/>
    <property type="project" value="UniProtKB-UniRule"/>
</dbReference>
<name>A0A1I3G6L5_SELRU</name>
<gene>
    <name evidence="7" type="ORF">SAMN04487861_12032</name>
</gene>
<reference evidence="7 8" key="1">
    <citation type="submission" date="2016-10" db="EMBL/GenBank/DDBJ databases">
        <authorList>
            <person name="de Groot N.N."/>
        </authorList>
    </citation>
    <scope>NUCLEOTIDE SEQUENCE [LARGE SCALE GENOMIC DNA]</scope>
    <source>
        <strain evidence="7 8">Z108</strain>
    </source>
</reference>
<evidence type="ECO:0000313" key="8">
    <source>
        <dbReference type="Proteomes" id="UP000183639"/>
    </source>
</evidence>
<dbReference type="Pfam" id="PF00872">
    <property type="entry name" value="Transposase_mut"/>
    <property type="match status" value="1"/>
</dbReference>
<comment type="function">
    <text evidence="1 6">Required for the transposition of the insertion element.</text>
</comment>
<evidence type="ECO:0000313" key="7">
    <source>
        <dbReference type="EMBL" id="SFI19074.1"/>
    </source>
</evidence>
<evidence type="ECO:0000256" key="4">
    <source>
        <dbReference type="ARBA" id="ARBA00023125"/>
    </source>
</evidence>
<organism evidence="7 8">
    <name type="scientific">Selenomonas ruminantium</name>
    <dbReference type="NCBI Taxonomy" id="971"/>
    <lineage>
        <taxon>Bacteria</taxon>
        <taxon>Bacillati</taxon>
        <taxon>Bacillota</taxon>
        <taxon>Negativicutes</taxon>
        <taxon>Selenomonadales</taxon>
        <taxon>Selenomonadaceae</taxon>
        <taxon>Selenomonas</taxon>
    </lineage>
</organism>
<evidence type="ECO:0000256" key="5">
    <source>
        <dbReference type="ARBA" id="ARBA00023172"/>
    </source>
</evidence>
<dbReference type="AlphaFoldDB" id="A0A1I3G6L5"/>
<protein>
    <recommendedName>
        <fullName evidence="6">Mutator family transposase</fullName>
    </recommendedName>
</protein>
<keyword evidence="3 6" id="KW-0815">Transposition</keyword>
<dbReference type="GO" id="GO:0006313">
    <property type="term" value="P:DNA transposition"/>
    <property type="evidence" value="ECO:0007669"/>
    <property type="project" value="UniProtKB-UniRule"/>
</dbReference>
<evidence type="ECO:0000256" key="2">
    <source>
        <dbReference type="ARBA" id="ARBA00010961"/>
    </source>
</evidence>
<dbReference type="EMBL" id="FOQK01000020">
    <property type="protein sequence ID" value="SFI19074.1"/>
    <property type="molecule type" value="Genomic_DNA"/>
</dbReference>
<keyword evidence="5 6" id="KW-0233">DNA recombination</keyword>
<sequence length="317" mass="36047">MAKRKQTPNTPGEQIAQQILSHYDLKDAQDVQNVMKQIFGPIFESMLKGEMKNHLGYEKNEHAAGCDNARNGYSEKTLKTSLGEVLSVPRDRQGTFEPQVVKKHQKDVSSIESKVLAMYARGMSQRDIADTIEDIYGFELSHEQISNITDCVLEEVDRWRTRPLKPFYPFAFVDCIYVSMRTERGVQQVAVYVMLAYDTNGYKDVLGLWINETESKHAWMQIFDELKARGVQELGFLSMDGVAGLEEGAKAIFPQVVAQRCIVHLIRNSVRYIPRKSWGSFTKQLKTVYGAVNAEAARQAFSELQKITIPPLSFNPR</sequence>
<comment type="similarity">
    <text evidence="2 6">Belongs to the transposase mutator family.</text>
</comment>
<dbReference type="PANTHER" id="PTHR33217:SF8">
    <property type="entry name" value="MUTATOR FAMILY TRANSPOSASE"/>
    <property type="match status" value="1"/>
</dbReference>
<dbReference type="InterPro" id="IPR001207">
    <property type="entry name" value="Transposase_mutator"/>
</dbReference>
<dbReference type="NCBIfam" id="NF033543">
    <property type="entry name" value="transpos_IS256"/>
    <property type="match status" value="1"/>
</dbReference>
<dbReference type="GO" id="GO:0003677">
    <property type="term" value="F:DNA binding"/>
    <property type="evidence" value="ECO:0007669"/>
    <property type="project" value="UniProtKB-UniRule"/>
</dbReference>
<evidence type="ECO:0000256" key="6">
    <source>
        <dbReference type="RuleBase" id="RU365089"/>
    </source>
</evidence>
<proteinExistence type="inferred from homology"/>
<accession>A0A1I3G6L5</accession>
<evidence type="ECO:0000256" key="1">
    <source>
        <dbReference type="ARBA" id="ARBA00002190"/>
    </source>
</evidence>
<dbReference type="Proteomes" id="UP000183639">
    <property type="component" value="Unassembled WGS sequence"/>
</dbReference>
<keyword evidence="4 6" id="KW-0238">DNA-binding</keyword>